<dbReference type="InParanoid" id="A0A0M8KB16"/>
<dbReference type="FunCoup" id="A0A0M8KB16">
    <property type="interactions" value="226"/>
</dbReference>
<keyword evidence="9" id="KW-1133">Transmembrane helix</keyword>
<evidence type="ECO:0000256" key="1">
    <source>
        <dbReference type="ARBA" id="ARBA00004496"/>
    </source>
</evidence>
<dbReference type="AlphaFoldDB" id="A0A0M8KB16"/>
<dbReference type="CDD" id="cd21153">
    <property type="entry name" value="PUA_RlmI"/>
    <property type="match status" value="1"/>
</dbReference>
<dbReference type="SMART" id="SM00359">
    <property type="entry name" value="PUA"/>
    <property type="match status" value="1"/>
</dbReference>
<comment type="subcellular location">
    <subcellularLocation>
        <location evidence="1">Cytoplasm</location>
    </subcellularLocation>
</comment>
<keyword evidence="2" id="KW-0963">Cytoplasm</keyword>
<dbReference type="GO" id="GO:0003723">
    <property type="term" value="F:RNA binding"/>
    <property type="evidence" value="ECO:0007669"/>
    <property type="project" value="UniProtKB-KW"/>
</dbReference>
<keyword evidence="7" id="KW-0694">RNA-binding</keyword>
<dbReference type="RefSeq" id="WP_054494259.1">
    <property type="nucleotide sequence ID" value="NZ_BBZA01000284.1"/>
</dbReference>
<dbReference type="InterPro" id="IPR019614">
    <property type="entry name" value="SAM-dep_methyl-trfase"/>
</dbReference>
<dbReference type="Pfam" id="PF17785">
    <property type="entry name" value="PUA_3"/>
    <property type="match status" value="1"/>
</dbReference>
<dbReference type="GO" id="GO:0032259">
    <property type="term" value="P:methylation"/>
    <property type="evidence" value="ECO:0007669"/>
    <property type="project" value="UniProtKB-KW"/>
</dbReference>
<dbReference type="SUPFAM" id="SSF88697">
    <property type="entry name" value="PUA domain-like"/>
    <property type="match status" value="1"/>
</dbReference>
<evidence type="ECO:0000256" key="2">
    <source>
        <dbReference type="ARBA" id="ARBA00022490"/>
    </source>
</evidence>
<dbReference type="CDD" id="cd02440">
    <property type="entry name" value="AdoMet_MTases"/>
    <property type="match status" value="1"/>
</dbReference>
<keyword evidence="5 11" id="KW-0808">Transferase</keyword>
<dbReference type="SUPFAM" id="SSF53335">
    <property type="entry name" value="S-adenosyl-L-methionine-dependent methyltransferases"/>
    <property type="match status" value="1"/>
</dbReference>
<dbReference type="Gene3D" id="2.30.130.10">
    <property type="entry name" value="PUA domain"/>
    <property type="match status" value="1"/>
</dbReference>
<evidence type="ECO:0000256" key="7">
    <source>
        <dbReference type="ARBA" id="ARBA00022884"/>
    </source>
</evidence>
<dbReference type="InterPro" id="IPR029063">
    <property type="entry name" value="SAM-dependent_MTases_sf"/>
</dbReference>
<comment type="caution">
    <text evidence="11">The sequence shown here is derived from an EMBL/GenBank/DDBJ whole genome shotgun (WGS) entry which is preliminary data.</text>
</comment>
<dbReference type="InterPro" id="IPR015947">
    <property type="entry name" value="PUA-like_sf"/>
</dbReference>
<accession>A0A0M8KB16</accession>
<evidence type="ECO:0000256" key="9">
    <source>
        <dbReference type="SAM" id="Phobius"/>
    </source>
</evidence>
<dbReference type="STRING" id="872965.SE16_00070"/>
<evidence type="ECO:0000313" key="11">
    <source>
        <dbReference type="EMBL" id="GAP64571.1"/>
    </source>
</evidence>
<evidence type="ECO:0000256" key="5">
    <source>
        <dbReference type="ARBA" id="ARBA00022679"/>
    </source>
</evidence>
<reference evidence="13" key="3">
    <citation type="submission" date="2015-08" db="EMBL/GenBank/DDBJ databases">
        <title>Draft Genome Sequence of a Heterotrophic Facultative Anaerobic Bacterium Ardenticatena maritima Strain 110S.</title>
        <authorList>
            <person name="Kawaichi S."/>
            <person name="Yoshida T."/>
            <person name="Sako Y."/>
            <person name="Nakamura R."/>
        </authorList>
    </citation>
    <scope>NUCLEOTIDE SEQUENCE [LARGE SCALE GENOMIC DNA]</scope>
    <source>
        <strain evidence="13">110S</strain>
    </source>
</reference>
<evidence type="ECO:0000313" key="14">
    <source>
        <dbReference type="Proteomes" id="UP000050502"/>
    </source>
</evidence>
<reference evidence="12 14" key="2">
    <citation type="submission" date="2015-07" db="EMBL/GenBank/DDBJ databases">
        <title>Whole genome sequence of Ardenticatena maritima DSM 23922.</title>
        <authorList>
            <person name="Hemp J."/>
            <person name="Ward L.M."/>
            <person name="Pace L.A."/>
            <person name="Fischer W.W."/>
        </authorList>
    </citation>
    <scope>NUCLEOTIDE SEQUENCE [LARGE SCALE GENOMIC DNA]</scope>
    <source>
        <strain evidence="12 14">110S</strain>
    </source>
</reference>
<organism evidence="11 13">
    <name type="scientific">Ardenticatena maritima</name>
    <dbReference type="NCBI Taxonomy" id="872965"/>
    <lineage>
        <taxon>Bacteria</taxon>
        <taxon>Bacillati</taxon>
        <taxon>Chloroflexota</taxon>
        <taxon>Ardenticatenia</taxon>
        <taxon>Ardenticatenales</taxon>
        <taxon>Ardenticatenaceae</taxon>
        <taxon>Ardenticatena</taxon>
    </lineage>
</organism>
<dbReference type="EMBL" id="BBZA01000284">
    <property type="protein sequence ID" value="GAP64571.1"/>
    <property type="molecule type" value="Genomic_DNA"/>
</dbReference>
<evidence type="ECO:0000256" key="3">
    <source>
        <dbReference type="ARBA" id="ARBA00022552"/>
    </source>
</evidence>
<dbReference type="PROSITE" id="PS50890">
    <property type="entry name" value="PUA"/>
    <property type="match status" value="1"/>
</dbReference>
<dbReference type="Proteomes" id="UP000037784">
    <property type="component" value="Unassembled WGS sequence"/>
</dbReference>
<dbReference type="PANTHER" id="PTHR42873">
    <property type="entry name" value="RIBOSOMAL RNA LARGE SUBUNIT METHYLTRANSFERASE"/>
    <property type="match status" value="1"/>
</dbReference>
<evidence type="ECO:0000256" key="6">
    <source>
        <dbReference type="ARBA" id="ARBA00022691"/>
    </source>
</evidence>
<dbReference type="GO" id="GO:0008168">
    <property type="term" value="F:methyltransferase activity"/>
    <property type="evidence" value="ECO:0007669"/>
    <property type="project" value="UniProtKB-KW"/>
</dbReference>
<name>A0A0M8KB16_9CHLR</name>
<keyword evidence="13" id="KW-1185">Reference proteome</keyword>
<proteinExistence type="inferred from homology"/>
<evidence type="ECO:0000259" key="10">
    <source>
        <dbReference type="SMART" id="SM00359"/>
    </source>
</evidence>
<evidence type="ECO:0000256" key="4">
    <source>
        <dbReference type="ARBA" id="ARBA00022603"/>
    </source>
</evidence>
<protein>
    <submittedName>
        <fullName evidence="11">23S rRNA (Cytosine1962-C5)-methyltransferase</fullName>
        <ecNumber evidence="11">2.1.1.191</ecNumber>
    </submittedName>
    <submittedName>
        <fullName evidence="12">23S rRNA methyltransferase</fullName>
    </submittedName>
</protein>
<dbReference type="PATRIC" id="fig|872965.6.peg.3089"/>
<dbReference type="PANTHER" id="PTHR42873:SF1">
    <property type="entry name" value="S-ADENOSYLMETHIONINE-DEPENDENT METHYLTRANSFERASE DOMAIN-CONTAINING PROTEIN"/>
    <property type="match status" value="1"/>
</dbReference>
<dbReference type="Gene3D" id="3.40.50.150">
    <property type="entry name" value="Vaccinia Virus protein VP39"/>
    <property type="match status" value="1"/>
</dbReference>
<keyword evidence="9" id="KW-0812">Transmembrane</keyword>
<reference evidence="11 13" key="1">
    <citation type="journal article" date="2015" name="Genome Announc.">
        <title>Draft Genome Sequence of a Heterotrophic Facultative Anaerobic Thermophilic Bacterium, Ardenticatena maritima Strain 110ST.</title>
        <authorList>
            <person name="Kawaichi S."/>
            <person name="Yoshida T."/>
            <person name="Sako Y."/>
            <person name="Nakamura R."/>
        </authorList>
    </citation>
    <scope>NUCLEOTIDE SEQUENCE [LARGE SCALE GENOMIC DNA]</scope>
    <source>
        <strain evidence="11 13">110S</strain>
    </source>
</reference>
<sequence>MNRTITLKPKREKSVAQRHPWLFSGAIAHADAEAGDIVDVLDHRGQWLARGYYNPASQIAVRLLTFDPAERVDADFWRRRLERAIARRRAPIIPDETNAYRLVNAESDGLPGLIVDRYADFLVLQSLTLGIERHKATIVEALADLLAPRGIYERSDEEVRRLEGLEPTAGLVWGEAPPALVRISEHGLSFWVDVVHGHKTGFYLDQRENRALIRRFAAGRRVLNCFAYTGGFTVAALAGGATATISVESSADALALARENIALNGFADADNTFIEGNVFEVLRTFRDRGEQFDLIVLDPPKFAYTRRQIESAARGYKDINRLALLLLAPGGILMTFSCSGLVSADLFQQILFSAALDAGRDAHIIARMTQGPDHPVALTFPESAYLKGLVCLAS</sequence>
<dbReference type="Proteomes" id="UP000050502">
    <property type="component" value="Unassembled WGS sequence"/>
</dbReference>
<dbReference type="GO" id="GO:0005737">
    <property type="term" value="C:cytoplasm"/>
    <property type="evidence" value="ECO:0007669"/>
    <property type="project" value="UniProtKB-SubCell"/>
</dbReference>
<dbReference type="InterPro" id="IPR002478">
    <property type="entry name" value="PUA"/>
</dbReference>
<dbReference type="GO" id="GO:0006364">
    <property type="term" value="P:rRNA processing"/>
    <property type="evidence" value="ECO:0007669"/>
    <property type="project" value="UniProtKB-KW"/>
</dbReference>
<evidence type="ECO:0000256" key="8">
    <source>
        <dbReference type="ARBA" id="ARBA00038091"/>
    </source>
</evidence>
<dbReference type="OrthoDB" id="9805492at2"/>
<keyword evidence="3" id="KW-0698">rRNA processing</keyword>
<feature type="transmembrane region" description="Helical" evidence="9">
    <location>
        <begin position="322"/>
        <end position="342"/>
    </location>
</feature>
<keyword evidence="6" id="KW-0949">S-adenosyl-L-methionine</keyword>
<dbReference type="Pfam" id="PF10672">
    <property type="entry name" value="Methyltrans_SAM"/>
    <property type="match status" value="1"/>
</dbReference>
<dbReference type="CDD" id="cd11572">
    <property type="entry name" value="RlmI_M_like"/>
    <property type="match status" value="1"/>
</dbReference>
<dbReference type="InterPro" id="IPR036974">
    <property type="entry name" value="PUA_sf"/>
</dbReference>
<keyword evidence="9" id="KW-0472">Membrane</keyword>
<keyword evidence="4 11" id="KW-0489">Methyltransferase</keyword>
<evidence type="ECO:0000313" key="12">
    <source>
        <dbReference type="EMBL" id="KPL90231.1"/>
    </source>
</evidence>
<gene>
    <name evidence="11" type="primary">rlmI</name>
    <name evidence="11" type="ORF">ARMA_2994</name>
    <name evidence="12" type="ORF">SE16_00070</name>
</gene>
<comment type="similarity">
    <text evidence="8">Belongs to the methyltransferase superfamily. RlmI family.</text>
</comment>
<dbReference type="InterPro" id="IPR041532">
    <property type="entry name" value="RlmI-like_PUA"/>
</dbReference>
<evidence type="ECO:0000313" key="13">
    <source>
        <dbReference type="Proteomes" id="UP000037784"/>
    </source>
</evidence>
<dbReference type="EC" id="2.1.1.191" evidence="11"/>
<dbReference type="EMBL" id="LGKN01000001">
    <property type="protein sequence ID" value="KPL90231.1"/>
    <property type="molecule type" value="Genomic_DNA"/>
</dbReference>
<feature type="domain" description="PUA" evidence="10">
    <location>
        <begin position="3"/>
        <end position="86"/>
    </location>
</feature>
<dbReference type="Gene3D" id="3.30.750.80">
    <property type="entry name" value="RNA methyltransferase domain (HRMD) like"/>
    <property type="match status" value="1"/>
</dbReference>